<dbReference type="Gene3D" id="3.50.50.60">
    <property type="entry name" value="FAD/NAD(P)-binding domain"/>
    <property type="match status" value="1"/>
</dbReference>
<evidence type="ECO:0000256" key="10">
    <source>
        <dbReference type="SAM" id="SignalP"/>
    </source>
</evidence>
<dbReference type="Gene3D" id="3.30.9.10">
    <property type="entry name" value="D-Amino Acid Oxidase, subunit A, domain 2"/>
    <property type="match status" value="1"/>
</dbReference>
<sequence>MVKRFRLLLCSPLVALASTPAFADEPLDVVLVGGGIMSATLGTYLHELEPEWNIQMFERLDAVASESSNAWNNSGSGHSAFMEMNYTPDDSGQVEIQRAVNVTEQFEVSRQFWAHQVANGVLNDPSSFINTVPHFSLVWGDEDVAFLRERFEKMTANPLYAGMEYSEDPEEIAEWMPLIMAGRDGSRPVAATRMQMGTEVNYGEQTRQMIASLEDNEHFTLSLESEVRGLDRNDDGTWRVTVANLASGDETSVDARYVFLGAGGAVLPLLQESGIAQASLYGGFPVGGQFLYTTNPEIVSQHPIKVYGKAGEGSPPMSVPHLDYRNLDGEPALFFGPFATFSSKFLKEGSWTDLFGSLSLDNTWPMMQVGFDNFSLVRYLMGQVVQSDNARFEALQDFYPEANRDDWQLWTAGQRVQIIKDTDDGGVLQFGTEVIVSDDGSMSALLGASPGASTSPTIMLSLLERVFAEQVASDAWQQTLTEILPSYGQHLADNPELLREVRSYTAHLLELDEPMNLLEEREASDVDEMNDGDDTATEIMDVSDESDEHDAVPVANDADNALFSSDSPAPPFALRRVGQRRPWLEISSARVLAGSPSVARAR</sequence>
<dbReference type="NCBIfam" id="NF003603">
    <property type="entry name" value="PRK05257.1-1"/>
    <property type="match status" value="1"/>
</dbReference>
<dbReference type="PANTHER" id="PTHR43104">
    <property type="entry name" value="L-2-HYDROXYGLUTARATE DEHYDROGENASE, MITOCHONDRIAL"/>
    <property type="match status" value="1"/>
</dbReference>
<reference evidence="11 12" key="1">
    <citation type="journal article" date="2021" name="Sci. Rep.">
        <title>Genome analysis of a halophilic bacterium Halomonas malpeensis YU-PRIM-29(T) reveals its exopolysaccharide and pigment producing capabilities.</title>
        <authorList>
            <person name="Athmika"/>
            <person name="Ghate S.D."/>
            <person name="Arun A.B."/>
            <person name="Rao S.S."/>
            <person name="Kumar S.T.A."/>
            <person name="Kandiyil M.K."/>
            <person name="Saptami K."/>
            <person name="Rekha P.D."/>
        </authorList>
    </citation>
    <scope>NUCLEOTIDE SEQUENCE [LARGE SCALE GENOMIC DNA]</scope>
    <source>
        <strain evidence="12">prim 29</strain>
    </source>
</reference>
<feature type="chain" id="PRO_5046545143" description="Probable malate:quinone oxidoreductase" evidence="10">
    <location>
        <begin position="24"/>
        <end position="602"/>
    </location>
</feature>
<comment type="similarity">
    <text evidence="4 9">Belongs to the MQO family.</text>
</comment>
<dbReference type="NCBIfam" id="TIGR01320">
    <property type="entry name" value="mal_quin_oxido"/>
    <property type="match status" value="1"/>
</dbReference>
<evidence type="ECO:0000256" key="3">
    <source>
        <dbReference type="ARBA" id="ARBA00005012"/>
    </source>
</evidence>
<dbReference type="NCBIfam" id="NF009875">
    <property type="entry name" value="PRK13339.1"/>
    <property type="match status" value="1"/>
</dbReference>
<comment type="cofactor">
    <cofactor evidence="2 9">
        <name>FAD</name>
        <dbReference type="ChEBI" id="CHEBI:57692"/>
    </cofactor>
</comment>
<evidence type="ECO:0000313" key="11">
    <source>
        <dbReference type="EMBL" id="MCB8888710.1"/>
    </source>
</evidence>
<comment type="caution">
    <text evidence="11">The sequence shown here is derived from an EMBL/GenBank/DDBJ whole genome shotgun (WGS) entry which is preliminary data.</text>
</comment>
<evidence type="ECO:0000256" key="4">
    <source>
        <dbReference type="ARBA" id="ARBA00006389"/>
    </source>
</evidence>
<keyword evidence="5 9" id="KW-0816">Tricarboxylic acid cycle</keyword>
<proteinExistence type="inferred from homology"/>
<keyword evidence="6 9" id="KW-0285">Flavoprotein</keyword>
<dbReference type="PANTHER" id="PTHR43104:SF2">
    <property type="entry name" value="L-2-HYDROXYGLUTARATE DEHYDROGENASE, MITOCHONDRIAL"/>
    <property type="match status" value="1"/>
</dbReference>
<evidence type="ECO:0000256" key="5">
    <source>
        <dbReference type="ARBA" id="ARBA00022532"/>
    </source>
</evidence>
<dbReference type="GO" id="GO:0008924">
    <property type="term" value="F:L-malate dehydrogenase (quinone) activity"/>
    <property type="evidence" value="ECO:0007669"/>
    <property type="project" value="UniProtKB-EC"/>
</dbReference>
<accession>A0ABS8DS79</accession>
<dbReference type="EMBL" id="WHVL01000002">
    <property type="protein sequence ID" value="MCB8888710.1"/>
    <property type="molecule type" value="Genomic_DNA"/>
</dbReference>
<keyword evidence="8 9" id="KW-0560">Oxidoreductase</keyword>
<dbReference type="HAMAP" id="MF_00212">
    <property type="entry name" value="MQO"/>
    <property type="match status" value="1"/>
</dbReference>
<keyword evidence="10" id="KW-0732">Signal</keyword>
<evidence type="ECO:0000256" key="8">
    <source>
        <dbReference type="ARBA" id="ARBA00023002"/>
    </source>
</evidence>
<dbReference type="SUPFAM" id="SSF51905">
    <property type="entry name" value="FAD/NAD(P)-binding domain"/>
    <property type="match status" value="1"/>
</dbReference>
<dbReference type="InterPro" id="IPR006231">
    <property type="entry name" value="MQO"/>
</dbReference>
<evidence type="ECO:0000256" key="6">
    <source>
        <dbReference type="ARBA" id="ARBA00022630"/>
    </source>
</evidence>
<keyword evidence="12" id="KW-1185">Reference proteome</keyword>
<dbReference type="Pfam" id="PF06039">
    <property type="entry name" value="Mqo"/>
    <property type="match status" value="1"/>
</dbReference>
<dbReference type="NCBIfam" id="NF003611">
    <property type="entry name" value="PRK05257.3-2"/>
    <property type="match status" value="1"/>
</dbReference>
<evidence type="ECO:0000256" key="2">
    <source>
        <dbReference type="ARBA" id="ARBA00001974"/>
    </source>
</evidence>
<organism evidence="11 12">
    <name type="scientific">Vreelandella malpeensis</name>
    <dbReference type="NCBI Taxonomy" id="1172368"/>
    <lineage>
        <taxon>Bacteria</taxon>
        <taxon>Pseudomonadati</taxon>
        <taxon>Pseudomonadota</taxon>
        <taxon>Gammaproteobacteria</taxon>
        <taxon>Oceanospirillales</taxon>
        <taxon>Halomonadaceae</taxon>
        <taxon>Vreelandella</taxon>
    </lineage>
</organism>
<dbReference type="EC" id="1.1.5.4" evidence="9"/>
<evidence type="ECO:0000256" key="7">
    <source>
        <dbReference type="ARBA" id="ARBA00022827"/>
    </source>
</evidence>
<feature type="signal peptide" evidence="10">
    <location>
        <begin position="1"/>
        <end position="23"/>
    </location>
</feature>
<evidence type="ECO:0000313" key="12">
    <source>
        <dbReference type="Proteomes" id="UP001319882"/>
    </source>
</evidence>
<dbReference type="InterPro" id="IPR036188">
    <property type="entry name" value="FAD/NAD-bd_sf"/>
</dbReference>
<name>A0ABS8DS79_9GAMM</name>
<comment type="pathway">
    <text evidence="3 9">Carbohydrate metabolism; tricarboxylic acid cycle; oxaloacetate from (S)-malate (quinone route): step 1/1.</text>
</comment>
<dbReference type="Proteomes" id="UP001319882">
    <property type="component" value="Unassembled WGS sequence"/>
</dbReference>
<dbReference type="RefSeq" id="WP_338035113.1">
    <property type="nucleotide sequence ID" value="NZ_JBHSCJ010000010.1"/>
</dbReference>
<protein>
    <recommendedName>
        <fullName evidence="9">Probable malate:quinone oxidoreductase</fullName>
        <ecNumber evidence="9">1.1.5.4</ecNumber>
    </recommendedName>
    <alternativeName>
        <fullName evidence="9">MQO</fullName>
    </alternativeName>
    <alternativeName>
        <fullName evidence="9">Malate dehydrogenase [quinone]</fullName>
    </alternativeName>
</protein>
<evidence type="ECO:0000256" key="1">
    <source>
        <dbReference type="ARBA" id="ARBA00001139"/>
    </source>
</evidence>
<dbReference type="NCBIfam" id="NF003605">
    <property type="entry name" value="PRK05257.1-4"/>
    <property type="match status" value="1"/>
</dbReference>
<evidence type="ECO:0000256" key="9">
    <source>
        <dbReference type="HAMAP-Rule" id="MF_00212"/>
    </source>
</evidence>
<keyword evidence="7 9" id="KW-0274">FAD</keyword>
<gene>
    <name evidence="9 11" type="primary">mqo</name>
    <name evidence="11" type="ORF">GEV37_06230</name>
</gene>
<comment type="catalytic activity">
    <reaction evidence="1 9">
        <text>(S)-malate + a quinone = a quinol + oxaloacetate</text>
        <dbReference type="Rhea" id="RHEA:46012"/>
        <dbReference type="ChEBI" id="CHEBI:15589"/>
        <dbReference type="ChEBI" id="CHEBI:16452"/>
        <dbReference type="ChEBI" id="CHEBI:24646"/>
        <dbReference type="ChEBI" id="CHEBI:132124"/>
        <dbReference type="EC" id="1.1.5.4"/>
    </reaction>
</comment>
<dbReference type="NCBIfam" id="NF003606">
    <property type="entry name" value="PRK05257.2-1"/>
    <property type="match status" value="1"/>
</dbReference>